<evidence type="ECO:0000259" key="2">
    <source>
        <dbReference type="Pfam" id="PF25597"/>
    </source>
</evidence>
<dbReference type="EMBL" id="CACRXK020011221">
    <property type="protein sequence ID" value="CAB4021007.1"/>
    <property type="molecule type" value="Genomic_DNA"/>
</dbReference>
<dbReference type="CDD" id="cd09272">
    <property type="entry name" value="RNase_HI_RT_Ty1"/>
    <property type="match status" value="1"/>
</dbReference>
<evidence type="ECO:0000259" key="1">
    <source>
        <dbReference type="Pfam" id="PF07727"/>
    </source>
</evidence>
<dbReference type="PANTHER" id="PTHR11439:SF463">
    <property type="entry name" value="REVERSE TRANSCRIPTASE TY1_COPIA-TYPE DOMAIN-CONTAINING PROTEIN"/>
    <property type="match status" value="1"/>
</dbReference>
<dbReference type="AlphaFoldDB" id="A0A6S7IT23"/>
<dbReference type="Pfam" id="PF25597">
    <property type="entry name" value="SH3_retrovirus"/>
    <property type="match status" value="1"/>
</dbReference>
<dbReference type="Proteomes" id="UP001152795">
    <property type="component" value="Unassembled WGS sequence"/>
</dbReference>
<proteinExistence type="predicted"/>
<dbReference type="Pfam" id="PF07727">
    <property type="entry name" value="RVT_2"/>
    <property type="match status" value="1"/>
</dbReference>
<accession>A0A6S7IT23</accession>
<dbReference type="OrthoDB" id="430476at2759"/>
<protein>
    <submittedName>
        <fullName evidence="3">Retrovirus-related Pol poly from transposon TNT 1-94</fullName>
    </submittedName>
</protein>
<comment type="caution">
    <text evidence="3">The sequence shown here is derived from an EMBL/GenBank/DDBJ whole genome shotgun (WGS) entry which is preliminary data.</text>
</comment>
<name>A0A6S7IT23_PARCT</name>
<evidence type="ECO:0000313" key="3">
    <source>
        <dbReference type="EMBL" id="CAB4021007.1"/>
    </source>
</evidence>
<dbReference type="SUPFAM" id="SSF56672">
    <property type="entry name" value="DNA/RNA polymerases"/>
    <property type="match status" value="1"/>
</dbReference>
<feature type="domain" description="Reverse transcriptase Ty1/copia-type" evidence="1">
    <location>
        <begin position="243"/>
        <end position="486"/>
    </location>
</feature>
<evidence type="ECO:0000313" key="4">
    <source>
        <dbReference type="Proteomes" id="UP001152795"/>
    </source>
</evidence>
<gene>
    <name evidence="3" type="ORF">PACLA_8A084611</name>
</gene>
<feature type="domain" description="Retroviral polymerase SH3-like" evidence="2">
    <location>
        <begin position="59"/>
        <end position="110"/>
    </location>
</feature>
<dbReference type="InterPro" id="IPR043502">
    <property type="entry name" value="DNA/RNA_pol_sf"/>
</dbReference>
<dbReference type="InterPro" id="IPR057670">
    <property type="entry name" value="SH3_retrovirus"/>
</dbReference>
<dbReference type="InterPro" id="IPR013103">
    <property type="entry name" value="RVT_2"/>
</dbReference>
<sequence>MARCLLIDAKLEKKFWPYAVLTATYIRNRCYNNRNKQTPYQALTNKKPNLSNMAIFGTECFAYTQNKTKLDARCEKGIFLGYDKSSPAYLVLFPENGKIQKIRNVKFTNKFKIIEQDNDIQTNDDILHREIRLGAEMALPQVRPEGGNVPLQPDNVEAGLLEAENHEPAPQPRYPVRNTRRPPHLNDYIVENDLDDDDVINHNVDYCCATSVYPKSYKEAIKSKDSEKWCEAMNEEISFLSENNTYTLTKLPEGKSIVGARWVYTVKEGKNGEKSYKARYVAKGYSQVPEVDYFETFSPRAKITSIRMLMQLALDLDMEVHQMDVKTAYLNAPVDCELYIEQPEGFVKHSESGEMLVCKLNKSLYGLKQSGRNWNHMLHTFLTSKGITQLVSDPCVYIKKQNGKKTILLIWVDDIIIASNSTPSLKQVKDDLSCKFKMKDLGILSWFLGINFTFTGNTITMDQIRYIERILIRFKMEGCKPRVTPSELGVNKASAGNSDEPADLKLYQEIVGSLIYVMTSTRPDLSFIVTKLSQHMSNPSNVHLCMAKHVLRYLKGTIDNKLTFKKSKEGLSMHGYCDADWGSSEDRKSITGYIFKLSKDGPAISWKSRKQPTVALSTCEAEYMALAAAVQEAKFLRQLLGEFLSIFILEPTIIHCDNQSAIFLAKNPAQNQRSKHIDIRYHFIRTEIQSRTVDVKYVPSEENLSDLFTKPVTRLKVGKFIGHLVG</sequence>
<organism evidence="3 4">
    <name type="scientific">Paramuricea clavata</name>
    <name type="common">Red gorgonian</name>
    <name type="synonym">Violescent sea-whip</name>
    <dbReference type="NCBI Taxonomy" id="317549"/>
    <lineage>
        <taxon>Eukaryota</taxon>
        <taxon>Metazoa</taxon>
        <taxon>Cnidaria</taxon>
        <taxon>Anthozoa</taxon>
        <taxon>Octocorallia</taxon>
        <taxon>Malacalcyonacea</taxon>
        <taxon>Plexauridae</taxon>
        <taxon>Paramuricea</taxon>
    </lineage>
</organism>
<reference evidence="3" key="1">
    <citation type="submission" date="2020-04" db="EMBL/GenBank/DDBJ databases">
        <authorList>
            <person name="Alioto T."/>
            <person name="Alioto T."/>
            <person name="Gomez Garrido J."/>
        </authorList>
    </citation>
    <scope>NUCLEOTIDE SEQUENCE</scope>
    <source>
        <strain evidence="3">A484AB</strain>
    </source>
</reference>
<dbReference type="PANTHER" id="PTHR11439">
    <property type="entry name" value="GAG-POL-RELATED RETROTRANSPOSON"/>
    <property type="match status" value="1"/>
</dbReference>
<keyword evidence="4" id="KW-1185">Reference proteome</keyword>